<gene>
    <name evidence="2" type="ORF">LACBIDRAFT_329730</name>
</gene>
<dbReference type="RefSeq" id="XP_001883886.1">
    <property type="nucleotide sequence ID" value="XM_001883851.1"/>
</dbReference>
<dbReference type="OrthoDB" id="2436145at2759"/>
<dbReference type="GeneID" id="6079514"/>
<dbReference type="KEGG" id="lbc:LACBIDRAFT_329730"/>
<evidence type="ECO:0000256" key="1">
    <source>
        <dbReference type="SAM" id="MobiDB-lite"/>
    </source>
</evidence>
<organism evidence="3">
    <name type="scientific">Laccaria bicolor (strain S238N-H82 / ATCC MYA-4686)</name>
    <name type="common">Bicoloured deceiver</name>
    <name type="synonym">Laccaria laccata var. bicolor</name>
    <dbReference type="NCBI Taxonomy" id="486041"/>
    <lineage>
        <taxon>Eukaryota</taxon>
        <taxon>Fungi</taxon>
        <taxon>Dikarya</taxon>
        <taxon>Basidiomycota</taxon>
        <taxon>Agaricomycotina</taxon>
        <taxon>Agaricomycetes</taxon>
        <taxon>Agaricomycetidae</taxon>
        <taxon>Agaricales</taxon>
        <taxon>Agaricineae</taxon>
        <taxon>Hydnangiaceae</taxon>
        <taxon>Laccaria</taxon>
    </lineage>
</organism>
<evidence type="ECO:0000313" key="2">
    <source>
        <dbReference type="EMBL" id="EDR05328.1"/>
    </source>
</evidence>
<dbReference type="Proteomes" id="UP000001194">
    <property type="component" value="Unassembled WGS sequence"/>
</dbReference>
<reference evidence="2 3" key="1">
    <citation type="journal article" date="2008" name="Nature">
        <title>The genome of Laccaria bicolor provides insights into mycorrhizal symbiosis.</title>
        <authorList>
            <person name="Martin F."/>
            <person name="Aerts A."/>
            <person name="Ahren D."/>
            <person name="Brun A."/>
            <person name="Danchin E.G.J."/>
            <person name="Duchaussoy F."/>
            <person name="Gibon J."/>
            <person name="Kohler A."/>
            <person name="Lindquist E."/>
            <person name="Pereda V."/>
            <person name="Salamov A."/>
            <person name="Shapiro H.J."/>
            <person name="Wuyts J."/>
            <person name="Blaudez D."/>
            <person name="Buee M."/>
            <person name="Brokstein P."/>
            <person name="Canbaeck B."/>
            <person name="Cohen D."/>
            <person name="Courty P.E."/>
            <person name="Coutinho P.M."/>
            <person name="Delaruelle C."/>
            <person name="Detter J.C."/>
            <person name="Deveau A."/>
            <person name="DiFazio S."/>
            <person name="Duplessis S."/>
            <person name="Fraissinet-Tachet L."/>
            <person name="Lucic E."/>
            <person name="Frey-Klett P."/>
            <person name="Fourrey C."/>
            <person name="Feussner I."/>
            <person name="Gay G."/>
            <person name="Grimwood J."/>
            <person name="Hoegger P.J."/>
            <person name="Jain P."/>
            <person name="Kilaru S."/>
            <person name="Labbe J."/>
            <person name="Lin Y.C."/>
            <person name="Legue V."/>
            <person name="Le Tacon F."/>
            <person name="Marmeisse R."/>
            <person name="Melayah D."/>
            <person name="Montanini B."/>
            <person name="Muratet M."/>
            <person name="Nehls U."/>
            <person name="Niculita-Hirzel H."/>
            <person name="Oudot-Le Secq M.P."/>
            <person name="Peter M."/>
            <person name="Quesneville H."/>
            <person name="Rajashekar B."/>
            <person name="Reich M."/>
            <person name="Rouhier N."/>
            <person name="Schmutz J."/>
            <person name="Yin T."/>
            <person name="Chalot M."/>
            <person name="Henrissat B."/>
            <person name="Kuees U."/>
            <person name="Lucas S."/>
            <person name="Van de Peer Y."/>
            <person name="Podila G.K."/>
            <person name="Polle A."/>
            <person name="Pukkila P.J."/>
            <person name="Richardson P.M."/>
            <person name="Rouze P."/>
            <person name="Sanders I.R."/>
            <person name="Stajich J.E."/>
            <person name="Tunlid A."/>
            <person name="Tuskan G."/>
            <person name="Grigoriev I.V."/>
        </authorList>
    </citation>
    <scope>NUCLEOTIDE SEQUENCE [LARGE SCALE GENOMIC DNA]</scope>
    <source>
        <strain evidence="3">S238N-H82 / ATCC MYA-4686</strain>
    </source>
</reference>
<name>B0DJ18_LACBS</name>
<feature type="region of interest" description="Disordered" evidence="1">
    <location>
        <begin position="833"/>
        <end position="892"/>
    </location>
</feature>
<dbReference type="AlphaFoldDB" id="B0DJ18"/>
<accession>B0DJ18</accession>
<protein>
    <submittedName>
        <fullName evidence="2">Predicted protein</fullName>
    </submittedName>
</protein>
<feature type="compositionally biased region" description="Acidic residues" evidence="1">
    <location>
        <begin position="852"/>
        <end position="884"/>
    </location>
</feature>
<proteinExistence type="predicted"/>
<feature type="region of interest" description="Disordered" evidence="1">
    <location>
        <begin position="76"/>
        <end position="129"/>
    </location>
</feature>
<dbReference type="HOGENOM" id="CLU_003111_0_0_1"/>
<sequence length="1144" mass="127980">MHLLSILITRPTRADIEYDSGDVEFVETAKGVLHEKRLHNTESFHSENTPKEEIRGMEVAAYAGPVDVDRESCAQKANARGSESKNPNLRCSKRSISTDSDEELSERERNFRKRSSATATKPRKTKLSSSARKDLLSFDEWVEELSLAPSNLRCKGCRNVVKLSNRPEWPYELKNLDAHKAKCASINGKKIVRVGVVKRPEIGKYGIPLIKNPDNVPEDGNDRKSMTEWTSAERLKVDLILRSWARWEVDYINGFIKSRHCEGTTISHDKICPPCQEIASDQSFKRSVRRLKLREASLSPEERRQILERRDKYAQTDMIRQIGARSFSAKLSDPVLFDIHDSLKTGKPEDAFLRPYKSAKEGKLSNYERFIEVCDVLEDRVRRETSGNDKLKYGIRYSPNYLDFMIAMRGYGQNSNRQYEIFCAEFAGPSVRYLRTLVTKSTDALQNPYLIFENVARVKRYIDSVNYKGPIVVGLDCTECGAHVLGTTFNLADVEVDDAEDIDEIVACASKKKAFASQTRAILARIPLRHCPPIVIAILPTDGKETVEDIHMHHLKLQKMAAQLSIPFVALTADGAASELSAQSLMDHEKSELPALKYDYPLYGIHLQAPVFIGAGPTISITDPPHSRKTCRNQPQYGTHTASLGIGFLVHQSFIDLYEISGSGLVLRDVENVDKQDDGAARRIFHTQALTAATSQENGVYTIYPEEAFCPEKFNTKFLEHFFGIGRQLLPNFSYADFPKMVQHILARQRILESGLLKVKREWTSASGYIFNPDTDMQKAVHDDSPLLTSSLTEVRLNRLVELAYNEAAHVCRDVLFIPVSLTPTKPLQLQALGSAKRRRHISAAQPKGGDSDGDGDEDESDEDEDEDLMEDGDDDSAESDIEIEANPSNIGEATAMAARDAARYAALCTDVEGGIEAGALGETDINLPSPHPLPPVTIVSQTGSPVDDQKTSRLLYHSSGRASVKNILDSRRAWQSGTTTKSERVVIRERESPDEHYHIFFNGPGFVSDDDLDIWNVSKIFLHSTYGYHITPLVRRVLSGVPSRRSQGPHWEGRPISGTTCAFLPCSVAKCGHSVGACDYFRAHLPITSYRETMRPNGQLGYSLLVCVREGVIYPSFLPLLTHSQVGDEEVYLGSVIKPYLHQ</sequence>
<dbReference type="InParanoid" id="B0DJ18"/>
<keyword evidence="3" id="KW-1185">Reference proteome</keyword>
<evidence type="ECO:0000313" key="3">
    <source>
        <dbReference type="Proteomes" id="UP000001194"/>
    </source>
</evidence>
<feature type="compositionally biased region" description="Polar residues" evidence="1">
    <location>
        <begin position="84"/>
        <end position="98"/>
    </location>
</feature>
<dbReference type="EMBL" id="DS547113">
    <property type="protein sequence ID" value="EDR05328.1"/>
    <property type="molecule type" value="Genomic_DNA"/>
</dbReference>
<feature type="compositionally biased region" description="Basic residues" evidence="1">
    <location>
        <begin position="110"/>
        <end position="126"/>
    </location>
</feature>